<dbReference type="PANTHER" id="PTHR34220:SF9">
    <property type="entry name" value="SIGNAL TRANSDUCTION HISTIDINE KINASE INTERNAL REGION DOMAIN-CONTAINING PROTEIN"/>
    <property type="match status" value="1"/>
</dbReference>
<dbReference type="Proteomes" id="UP001371218">
    <property type="component" value="Unassembled WGS sequence"/>
</dbReference>
<keyword evidence="1" id="KW-0812">Transmembrane</keyword>
<dbReference type="RefSeq" id="WP_341428782.1">
    <property type="nucleotide sequence ID" value="NZ_JBBUTG010000027.1"/>
</dbReference>
<dbReference type="Pfam" id="PF06580">
    <property type="entry name" value="His_kinase"/>
    <property type="match status" value="1"/>
</dbReference>
<feature type="transmembrane region" description="Helical" evidence="1">
    <location>
        <begin position="152"/>
        <end position="173"/>
    </location>
</feature>
<accession>A0ABU9BWK2</accession>
<protein>
    <submittedName>
        <fullName evidence="3">Histidine kinase</fullName>
    </submittedName>
</protein>
<feature type="transmembrane region" description="Helical" evidence="1">
    <location>
        <begin position="40"/>
        <end position="59"/>
    </location>
</feature>
<proteinExistence type="predicted"/>
<feature type="domain" description="Signal transduction histidine kinase internal region" evidence="2">
    <location>
        <begin position="200"/>
        <end position="274"/>
    </location>
</feature>
<dbReference type="PANTHER" id="PTHR34220">
    <property type="entry name" value="SENSOR HISTIDINE KINASE YPDA"/>
    <property type="match status" value="1"/>
</dbReference>
<sequence>MDPPVAVPADTPAGATQLQQALGWLAHCWQAWRSVKGIEIAGFVALGLLYGAVDVTWLAEPKEIERPWAVFFRLLTSPALCTLALLLAWLPADRTTATWRWRTQTLVVATLIGSLVAVPLAWTVPDWLGLPVLQELCEPKCPPKTLPLWQRFAGDFLAVLLPGGLAIGVVEMLRRSWRSQAQLQQLLQEQAALGRQAMAARLAAMQAQVEPHFLFDVLVDVQQQYAHGQSDSAAEQLERLIHHLRAALPRLREHNVTTLDAESALLGSYLALRQGLEHQPVELIDELPPALRGASLPAMLLLPLLQRALRLSPTDLPPRVVLRAQRGTLAQPMALQVFLEISATGLCGDDAELAAHRERLQVLTGDAASLKCADVRGTTRFTLTLPS</sequence>
<evidence type="ECO:0000256" key="1">
    <source>
        <dbReference type="SAM" id="Phobius"/>
    </source>
</evidence>
<evidence type="ECO:0000259" key="2">
    <source>
        <dbReference type="Pfam" id="PF06580"/>
    </source>
</evidence>
<dbReference type="InterPro" id="IPR050640">
    <property type="entry name" value="Bact_2-comp_sensor_kinase"/>
</dbReference>
<organism evidence="3 4">
    <name type="scientific">Ideonella lacteola</name>
    <dbReference type="NCBI Taxonomy" id="2984193"/>
    <lineage>
        <taxon>Bacteria</taxon>
        <taxon>Pseudomonadati</taxon>
        <taxon>Pseudomonadota</taxon>
        <taxon>Betaproteobacteria</taxon>
        <taxon>Burkholderiales</taxon>
        <taxon>Sphaerotilaceae</taxon>
        <taxon>Ideonella</taxon>
    </lineage>
</organism>
<keyword evidence="3" id="KW-0418">Kinase</keyword>
<feature type="transmembrane region" description="Helical" evidence="1">
    <location>
        <begin position="71"/>
        <end position="92"/>
    </location>
</feature>
<reference evidence="3 4" key="1">
    <citation type="submission" date="2024-04" db="EMBL/GenBank/DDBJ databases">
        <title>Novel species of the genus Ideonella isolated from streams.</title>
        <authorList>
            <person name="Lu H."/>
        </authorList>
    </citation>
    <scope>NUCLEOTIDE SEQUENCE [LARGE SCALE GENOMIC DNA]</scope>
    <source>
        <strain evidence="3 4">DXS29W</strain>
    </source>
</reference>
<keyword evidence="4" id="KW-1185">Reference proteome</keyword>
<dbReference type="GO" id="GO:0016301">
    <property type="term" value="F:kinase activity"/>
    <property type="evidence" value="ECO:0007669"/>
    <property type="project" value="UniProtKB-KW"/>
</dbReference>
<dbReference type="InterPro" id="IPR010559">
    <property type="entry name" value="Sig_transdc_His_kin_internal"/>
</dbReference>
<name>A0ABU9BWK2_9BURK</name>
<evidence type="ECO:0000313" key="3">
    <source>
        <dbReference type="EMBL" id="MEK8034358.1"/>
    </source>
</evidence>
<keyword evidence="1" id="KW-1133">Transmembrane helix</keyword>
<dbReference type="EMBL" id="JBBUTG010000027">
    <property type="protein sequence ID" value="MEK8034358.1"/>
    <property type="molecule type" value="Genomic_DNA"/>
</dbReference>
<gene>
    <name evidence="3" type="ORF">AACH06_26320</name>
</gene>
<keyword evidence="1" id="KW-0472">Membrane</keyword>
<keyword evidence="3" id="KW-0808">Transferase</keyword>
<feature type="transmembrane region" description="Helical" evidence="1">
    <location>
        <begin position="104"/>
        <end position="124"/>
    </location>
</feature>
<comment type="caution">
    <text evidence="3">The sequence shown here is derived from an EMBL/GenBank/DDBJ whole genome shotgun (WGS) entry which is preliminary data.</text>
</comment>
<evidence type="ECO:0000313" key="4">
    <source>
        <dbReference type="Proteomes" id="UP001371218"/>
    </source>
</evidence>